<proteinExistence type="predicted"/>
<comment type="caution">
    <text evidence="1">The sequence shown here is derived from an EMBL/GenBank/DDBJ whole genome shotgun (WGS) entry which is preliminary data.</text>
</comment>
<organism evidence="1 2">
    <name type="scientific">Hypsizygus marmoreus</name>
    <name type="common">White beech mushroom</name>
    <name type="synonym">Agaricus marmoreus</name>
    <dbReference type="NCBI Taxonomy" id="39966"/>
    <lineage>
        <taxon>Eukaryota</taxon>
        <taxon>Fungi</taxon>
        <taxon>Dikarya</taxon>
        <taxon>Basidiomycota</taxon>
        <taxon>Agaricomycotina</taxon>
        <taxon>Agaricomycetes</taxon>
        <taxon>Agaricomycetidae</taxon>
        <taxon>Agaricales</taxon>
        <taxon>Tricholomatineae</taxon>
        <taxon>Lyophyllaceae</taxon>
        <taxon>Hypsizygus</taxon>
    </lineage>
</organism>
<gene>
    <name evidence="1" type="ORF">Hypma_010158</name>
</gene>
<accession>A0A369JT13</accession>
<dbReference type="OrthoDB" id="2999621at2759"/>
<reference evidence="1" key="1">
    <citation type="submission" date="2018-04" db="EMBL/GenBank/DDBJ databases">
        <title>Whole genome sequencing of Hypsizygus marmoreus.</title>
        <authorList>
            <person name="Choi I.-G."/>
            <person name="Min B."/>
            <person name="Kim J.-G."/>
            <person name="Kim S."/>
            <person name="Oh Y.-L."/>
            <person name="Kong W.-S."/>
            <person name="Park H."/>
            <person name="Jeong J."/>
            <person name="Song E.-S."/>
        </authorList>
    </citation>
    <scope>NUCLEOTIDE SEQUENCE [LARGE SCALE GENOMIC DNA]</scope>
    <source>
        <strain evidence="1">51987-8</strain>
    </source>
</reference>
<name>A0A369JT13_HYPMA</name>
<evidence type="ECO:0000313" key="2">
    <source>
        <dbReference type="Proteomes" id="UP000076154"/>
    </source>
</evidence>
<sequence length="200" mass="22962">MFHLRRNSTQRPMLNASIIKSRLRRTQRLPRTLQDDVATLLSEWRITSKDELKAVDQFIQASAALVNLPSFVSMKIEQEGRKHCVVCHASYKETDNHDQACIIPHLFDKRIWEEMDDWEGTLFNYKSVCCGSAATLAELERGSGNYVNAAKEGRCFVGWHTDNVDFAEDDEVYNGMSVRRCRYEGGKCVTLEHDPLHADH</sequence>
<keyword evidence="2" id="KW-1185">Reference proteome</keyword>
<dbReference type="InParanoid" id="A0A369JT13"/>
<evidence type="ECO:0000313" key="1">
    <source>
        <dbReference type="EMBL" id="RDB22504.1"/>
    </source>
</evidence>
<protein>
    <submittedName>
        <fullName evidence="1">Uncharacterized protein</fullName>
    </submittedName>
</protein>
<dbReference type="Proteomes" id="UP000076154">
    <property type="component" value="Unassembled WGS sequence"/>
</dbReference>
<dbReference type="EMBL" id="LUEZ02000049">
    <property type="protein sequence ID" value="RDB22504.1"/>
    <property type="molecule type" value="Genomic_DNA"/>
</dbReference>
<dbReference type="AlphaFoldDB" id="A0A369JT13"/>